<dbReference type="Proteomes" id="UP000439752">
    <property type="component" value="Unassembled WGS sequence"/>
</dbReference>
<sequence>MIGKNGEEAIREERGRRLTMHDINETNQSIRQKEPVVRREHVYFWLLLLTSIVTACGILVLVIEFPMVGLMIVSGVVLVLGLVVMRKWIQLTTLRSEQVRVSDVLFYDLQSRVAHQAKEIGLWRMPETYLIDHPQLTTPRIVYFLQQYTLLLPASYHSLDDTDEFLIIRELAHVKRNHHEKRLVLLLGSWVPFLRAAYVRACEETVDRMALRRVPRDVAVRGILSLTVGRAMVENLDMNAYITEKQAGASLATEIVQLFRKQPDVLRRLQATGIDAARRQTMRWVVRGLVMSGMLVALFGLAVVGRHVPQLFADLTTFVEQEAGIEQDLGETELMAAIQKGTLEEIEQLLPTGDMQAVDADGDTALHYLGYRKSSKGLEGVFDALIEAGSDVDAINDFGERPFITAVYSNNKELVALYLKQGEKMDQQDDDGYTPLHHAVEGEGKQTVKLLLEKGADPTIKNDEGYTPLMLAEEYELDDIILLLKQNIPQTL</sequence>
<evidence type="ECO:0000256" key="4">
    <source>
        <dbReference type="SAM" id="Phobius"/>
    </source>
</evidence>
<dbReference type="PROSITE" id="PS50297">
    <property type="entry name" value="ANK_REP_REGION"/>
    <property type="match status" value="1"/>
</dbReference>
<dbReference type="Gene3D" id="1.25.40.20">
    <property type="entry name" value="Ankyrin repeat-containing domain"/>
    <property type="match status" value="1"/>
</dbReference>
<proteinExistence type="predicted"/>
<keyword evidence="4" id="KW-0472">Membrane</keyword>
<feature type="transmembrane region" description="Helical" evidence="4">
    <location>
        <begin position="284"/>
        <end position="304"/>
    </location>
</feature>
<keyword evidence="4" id="KW-1133">Transmembrane helix</keyword>
<accession>A0A653I7R3</accession>
<feature type="repeat" description="ANK" evidence="3">
    <location>
        <begin position="361"/>
        <end position="397"/>
    </location>
</feature>
<name>A0A653I7R3_9BACL</name>
<dbReference type="EMBL" id="CABWKQ010000012">
    <property type="protein sequence ID" value="VWX34852.1"/>
    <property type="molecule type" value="Genomic_DNA"/>
</dbReference>
<feature type="repeat" description="ANK" evidence="3">
    <location>
        <begin position="431"/>
        <end position="463"/>
    </location>
</feature>
<evidence type="ECO:0000256" key="3">
    <source>
        <dbReference type="PROSITE-ProRule" id="PRU00023"/>
    </source>
</evidence>
<organism evidence="5 6">
    <name type="scientific">Exiguobacterium oxidotolerans</name>
    <dbReference type="NCBI Taxonomy" id="223958"/>
    <lineage>
        <taxon>Bacteria</taxon>
        <taxon>Bacillati</taxon>
        <taxon>Bacillota</taxon>
        <taxon>Bacilli</taxon>
        <taxon>Bacillales</taxon>
        <taxon>Bacillales Family XII. Incertae Sedis</taxon>
        <taxon>Exiguobacterium</taxon>
    </lineage>
</organism>
<keyword evidence="6" id="KW-1185">Reference proteome</keyword>
<dbReference type="Pfam" id="PF12796">
    <property type="entry name" value="Ank_2"/>
    <property type="match status" value="1"/>
</dbReference>
<keyword evidence="2 3" id="KW-0040">ANK repeat</keyword>
<keyword evidence="4" id="KW-0812">Transmembrane</keyword>
<dbReference type="SUPFAM" id="SSF48403">
    <property type="entry name" value="Ankyrin repeat"/>
    <property type="match status" value="1"/>
</dbReference>
<dbReference type="PANTHER" id="PTHR24171">
    <property type="entry name" value="ANKYRIN REPEAT DOMAIN-CONTAINING PROTEIN 39-RELATED"/>
    <property type="match status" value="1"/>
</dbReference>
<keyword evidence="1" id="KW-0677">Repeat</keyword>
<evidence type="ECO:0000313" key="5">
    <source>
        <dbReference type="EMBL" id="VWX34852.1"/>
    </source>
</evidence>
<protein>
    <submittedName>
        <fullName evidence="5">Uncharacterized protein</fullName>
    </submittedName>
</protein>
<evidence type="ECO:0000256" key="2">
    <source>
        <dbReference type="ARBA" id="ARBA00023043"/>
    </source>
</evidence>
<feature type="transmembrane region" description="Helical" evidence="4">
    <location>
        <begin position="68"/>
        <end position="85"/>
    </location>
</feature>
<reference evidence="5 6" key="1">
    <citation type="submission" date="2019-10" db="EMBL/GenBank/DDBJ databases">
        <authorList>
            <person name="Karimi E."/>
        </authorList>
    </citation>
    <scope>NUCLEOTIDE SEQUENCE [LARGE SCALE GENOMIC DNA]</scope>
    <source>
        <strain evidence="5">Exiguobacterium sp. 9Y</strain>
    </source>
</reference>
<dbReference type="SMART" id="SM00248">
    <property type="entry name" value="ANK"/>
    <property type="match status" value="5"/>
</dbReference>
<dbReference type="PROSITE" id="PS50088">
    <property type="entry name" value="ANK_REPEAT"/>
    <property type="match status" value="2"/>
</dbReference>
<feature type="transmembrane region" description="Helical" evidence="4">
    <location>
        <begin position="42"/>
        <end position="62"/>
    </location>
</feature>
<dbReference type="InterPro" id="IPR036770">
    <property type="entry name" value="Ankyrin_rpt-contain_sf"/>
</dbReference>
<dbReference type="AlphaFoldDB" id="A0A653I7R3"/>
<evidence type="ECO:0000313" key="6">
    <source>
        <dbReference type="Proteomes" id="UP000439752"/>
    </source>
</evidence>
<dbReference type="InterPro" id="IPR002110">
    <property type="entry name" value="Ankyrin_rpt"/>
</dbReference>
<evidence type="ECO:0000256" key="1">
    <source>
        <dbReference type="ARBA" id="ARBA00022737"/>
    </source>
</evidence>
<gene>
    <name evidence="5" type="ORF">EXIGUO9Y_20001</name>
</gene>